<accession>A0AAN9A8Q0</accession>
<dbReference type="AlphaFoldDB" id="A0AAN9A8Q0"/>
<evidence type="ECO:0000313" key="1">
    <source>
        <dbReference type="EMBL" id="KAK7078294.1"/>
    </source>
</evidence>
<organism evidence="1 2">
    <name type="scientific">Halocaridina rubra</name>
    <name type="common">Hawaiian red shrimp</name>
    <dbReference type="NCBI Taxonomy" id="373956"/>
    <lineage>
        <taxon>Eukaryota</taxon>
        <taxon>Metazoa</taxon>
        <taxon>Ecdysozoa</taxon>
        <taxon>Arthropoda</taxon>
        <taxon>Crustacea</taxon>
        <taxon>Multicrustacea</taxon>
        <taxon>Malacostraca</taxon>
        <taxon>Eumalacostraca</taxon>
        <taxon>Eucarida</taxon>
        <taxon>Decapoda</taxon>
        <taxon>Pleocyemata</taxon>
        <taxon>Caridea</taxon>
        <taxon>Atyoidea</taxon>
        <taxon>Atyidae</taxon>
        <taxon>Halocaridina</taxon>
    </lineage>
</organism>
<feature type="non-terminal residue" evidence="1">
    <location>
        <position position="1"/>
    </location>
</feature>
<dbReference type="EMBL" id="JAXCGZ010007901">
    <property type="protein sequence ID" value="KAK7078294.1"/>
    <property type="molecule type" value="Genomic_DNA"/>
</dbReference>
<reference evidence="1 2" key="1">
    <citation type="submission" date="2023-11" db="EMBL/GenBank/DDBJ databases">
        <title>Halocaridina rubra genome assembly.</title>
        <authorList>
            <person name="Smith C."/>
        </authorList>
    </citation>
    <scope>NUCLEOTIDE SEQUENCE [LARGE SCALE GENOMIC DNA]</scope>
    <source>
        <strain evidence="1">EP-1</strain>
        <tissue evidence="1">Whole</tissue>
    </source>
</reference>
<evidence type="ECO:0000313" key="2">
    <source>
        <dbReference type="Proteomes" id="UP001381693"/>
    </source>
</evidence>
<gene>
    <name evidence="1" type="ORF">SK128_011994</name>
</gene>
<keyword evidence="2" id="KW-1185">Reference proteome</keyword>
<dbReference type="Proteomes" id="UP001381693">
    <property type="component" value="Unassembled WGS sequence"/>
</dbReference>
<proteinExistence type="predicted"/>
<name>A0AAN9A8Q0_HALRR</name>
<sequence length="55" mass="6482">RYKGRALETVQCPLPEEDAEGKDPNFVEQEMQCLEEEFLGRFHTEVARRFQLACH</sequence>
<protein>
    <submittedName>
        <fullName evidence="1">Uncharacterized protein</fullName>
    </submittedName>
</protein>
<comment type="caution">
    <text evidence="1">The sequence shown here is derived from an EMBL/GenBank/DDBJ whole genome shotgun (WGS) entry which is preliminary data.</text>
</comment>
<feature type="non-terminal residue" evidence="1">
    <location>
        <position position="55"/>
    </location>
</feature>